<keyword evidence="2" id="KW-0378">Hydrolase</keyword>
<keyword evidence="8" id="KW-0732">Signal</keyword>
<evidence type="ECO:0000256" key="2">
    <source>
        <dbReference type="ARBA" id="ARBA00022801"/>
    </source>
</evidence>
<dbReference type="FunFam" id="3.60.20.30:FF:000001">
    <property type="entry name" value="Isoaspartyl peptidase/L-asparaginase"/>
    <property type="match status" value="1"/>
</dbReference>
<accession>A0A2S8GRH0</accession>
<protein>
    <recommendedName>
        <fullName evidence="4">Isoaspartyl peptidase</fullName>
    </recommendedName>
</protein>
<evidence type="ECO:0000256" key="5">
    <source>
        <dbReference type="PIRSR" id="PIRSR600246-1"/>
    </source>
</evidence>
<dbReference type="CDD" id="cd04701">
    <property type="entry name" value="Asparaginase_2"/>
    <property type="match status" value="1"/>
</dbReference>
<dbReference type="GO" id="GO:0016811">
    <property type="term" value="F:hydrolase activity, acting on carbon-nitrogen (but not peptide) bonds, in linear amides"/>
    <property type="evidence" value="ECO:0007669"/>
    <property type="project" value="UniProtKB-ARBA"/>
</dbReference>
<dbReference type="Gene3D" id="3.60.20.30">
    <property type="entry name" value="(Glycosyl)asparaginase"/>
    <property type="match status" value="1"/>
</dbReference>
<organism evidence="9 10">
    <name type="scientific">Blastopirellula marina</name>
    <dbReference type="NCBI Taxonomy" id="124"/>
    <lineage>
        <taxon>Bacteria</taxon>
        <taxon>Pseudomonadati</taxon>
        <taxon>Planctomycetota</taxon>
        <taxon>Planctomycetia</taxon>
        <taxon>Pirellulales</taxon>
        <taxon>Pirellulaceae</taxon>
        <taxon>Blastopirellula</taxon>
    </lineage>
</organism>
<dbReference type="EMBL" id="PUHZ01000006">
    <property type="protein sequence ID" value="PQO47029.1"/>
    <property type="molecule type" value="Genomic_DNA"/>
</dbReference>
<feature type="site" description="Cleavage; by autolysis" evidence="7">
    <location>
        <begin position="217"/>
        <end position="218"/>
    </location>
</feature>
<evidence type="ECO:0000256" key="4">
    <source>
        <dbReference type="ARBA" id="ARBA00069124"/>
    </source>
</evidence>
<dbReference type="PANTHER" id="PTHR10188:SF6">
    <property type="entry name" value="N(4)-(BETA-N-ACETYLGLUCOSAMINYL)-L-ASPARAGINASE"/>
    <property type="match status" value="1"/>
</dbReference>
<dbReference type="SUPFAM" id="SSF56235">
    <property type="entry name" value="N-terminal nucleophile aminohydrolases (Ntn hydrolases)"/>
    <property type="match status" value="1"/>
</dbReference>
<feature type="signal peptide" evidence="8">
    <location>
        <begin position="1"/>
        <end position="25"/>
    </location>
</feature>
<sequence>MSYRSVLRSLMASAVVLLTSFASLEAEEGRWAIVLHGGAGNVSKALPAEQVKEYHEALEEALQTGEKILADGGTALDAVEQTIMVLENASCLNAGRGAVFNEAGYNQLDSSIMDGKTLDCGGVSAVEHVRNPIRAARAVMDKTKHVLITAKDADAFAAKNGLEMVPHSYFFNEDRWKDLVRTLKKSERPVPSVPPYGRPQVSAVRPDLGDMETSAGGTVGCVALDKQGNLAAGTSTGGLTGKMVGRVGDSPIISAGTYADNQGCAVSGTGVGEQYIRHAIGFQVNFRVREKMQTLDEAVKHCLDNVLDPGDGGLIAVDAEGNMVMETSTKTLTRGWSDWKGNRGVALWEEPLGK</sequence>
<evidence type="ECO:0000256" key="7">
    <source>
        <dbReference type="PIRSR" id="PIRSR600246-3"/>
    </source>
</evidence>
<feature type="binding site" evidence="6">
    <location>
        <begin position="269"/>
        <end position="272"/>
    </location>
    <ligand>
        <name>substrate</name>
    </ligand>
</feature>
<dbReference type="AlphaFoldDB" id="A0A2S8GRH0"/>
<keyword evidence="3" id="KW-0068">Autocatalytic cleavage</keyword>
<comment type="caution">
    <text evidence="9">The sequence shown here is derived from an EMBL/GenBank/DDBJ whole genome shotgun (WGS) entry which is preliminary data.</text>
</comment>
<evidence type="ECO:0000256" key="8">
    <source>
        <dbReference type="SAM" id="SignalP"/>
    </source>
</evidence>
<feature type="chain" id="PRO_5015410880" description="Isoaspartyl peptidase" evidence="8">
    <location>
        <begin position="26"/>
        <end position="354"/>
    </location>
</feature>
<reference evidence="9 10" key="1">
    <citation type="submission" date="2018-02" db="EMBL/GenBank/DDBJ databases">
        <title>Comparative genomes isolates from brazilian mangrove.</title>
        <authorList>
            <person name="Araujo J.E."/>
            <person name="Taketani R.G."/>
            <person name="Silva M.C.P."/>
            <person name="Loureco M.V."/>
            <person name="Andreote F.D."/>
        </authorList>
    </citation>
    <scope>NUCLEOTIDE SEQUENCE [LARGE SCALE GENOMIC DNA]</scope>
    <source>
        <strain evidence="9 10">Nap-Phe MGV</strain>
    </source>
</reference>
<evidence type="ECO:0000256" key="3">
    <source>
        <dbReference type="ARBA" id="ARBA00022813"/>
    </source>
</evidence>
<feature type="binding site" evidence="6">
    <location>
        <begin position="246"/>
        <end position="249"/>
    </location>
    <ligand>
        <name>substrate</name>
    </ligand>
</feature>
<dbReference type="GO" id="GO:0008233">
    <property type="term" value="F:peptidase activity"/>
    <property type="evidence" value="ECO:0007669"/>
    <property type="project" value="UniProtKB-KW"/>
</dbReference>
<evidence type="ECO:0000313" key="10">
    <source>
        <dbReference type="Proteomes" id="UP000237819"/>
    </source>
</evidence>
<dbReference type="InterPro" id="IPR029055">
    <property type="entry name" value="Ntn_hydrolases_N"/>
</dbReference>
<dbReference type="Proteomes" id="UP000237819">
    <property type="component" value="Unassembled WGS sequence"/>
</dbReference>
<keyword evidence="1" id="KW-0645">Protease</keyword>
<gene>
    <name evidence="9" type="ORF">C5Y93_05920</name>
</gene>
<proteinExistence type="predicted"/>
<evidence type="ECO:0000256" key="6">
    <source>
        <dbReference type="PIRSR" id="PIRSR600246-2"/>
    </source>
</evidence>
<dbReference type="PANTHER" id="PTHR10188">
    <property type="entry name" value="L-ASPARAGINASE"/>
    <property type="match status" value="1"/>
</dbReference>
<evidence type="ECO:0000313" key="9">
    <source>
        <dbReference type="EMBL" id="PQO47029.1"/>
    </source>
</evidence>
<dbReference type="GO" id="GO:0006508">
    <property type="term" value="P:proteolysis"/>
    <property type="evidence" value="ECO:0007669"/>
    <property type="project" value="UniProtKB-KW"/>
</dbReference>
<dbReference type="InterPro" id="IPR000246">
    <property type="entry name" value="Peptidase_T2"/>
</dbReference>
<dbReference type="OrthoDB" id="9780217at2"/>
<name>A0A2S8GRH0_9BACT</name>
<dbReference type="RefSeq" id="WP_105334479.1">
    <property type="nucleotide sequence ID" value="NZ_PUHZ01000006.1"/>
</dbReference>
<dbReference type="Pfam" id="PF01112">
    <property type="entry name" value="Asparaginase_2"/>
    <property type="match status" value="1"/>
</dbReference>
<feature type="active site" description="Nucleophile" evidence="5">
    <location>
        <position position="218"/>
    </location>
</feature>
<evidence type="ECO:0000256" key="1">
    <source>
        <dbReference type="ARBA" id="ARBA00022670"/>
    </source>
</evidence>